<protein>
    <submittedName>
        <fullName evidence="3">Uncharacterized protein</fullName>
    </submittedName>
</protein>
<reference evidence="3" key="1">
    <citation type="submission" date="2022-06" db="EMBL/GenBank/DDBJ databases">
        <title>Sequencing the genomes of 1000 actinobacteria strains.</title>
        <authorList>
            <person name="Klenk H.-P."/>
        </authorList>
    </citation>
    <scope>NUCLEOTIDE SEQUENCE</scope>
    <source>
        <strain evidence="3">DSM 46694</strain>
    </source>
</reference>
<feature type="signal peptide" evidence="2">
    <location>
        <begin position="1"/>
        <end position="19"/>
    </location>
</feature>
<evidence type="ECO:0000256" key="2">
    <source>
        <dbReference type="SAM" id="SignalP"/>
    </source>
</evidence>
<keyword evidence="2" id="KW-0732">Signal</keyword>
<dbReference type="SUPFAM" id="SSF50969">
    <property type="entry name" value="YVTN repeat-like/Quinoprotein amine dehydrogenase"/>
    <property type="match status" value="1"/>
</dbReference>
<dbReference type="InterPro" id="IPR006311">
    <property type="entry name" value="TAT_signal"/>
</dbReference>
<keyword evidence="4" id="KW-1185">Reference proteome</keyword>
<dbReference type="PROSITE" id="PS51318">
    <property type="entry name" value="TAT"/>
    <property type="match status" value="1"/>
</dbReference>
<evidence type="ECO:0000256" key="1">
    <source>
        <dbReference type="SAM" id="MobiDB-lite"/>
    </source>
</evidence>
<dbReference type="InterPro" id="IPR011044">
    <property type="entry name" value="Quino_amine_DH_bsu"/>
</dbReference>
<feature type="region of interest" description="Disordered" evidence="1">
    <location>
        <begin position="321"/>
        <end position="343"/>
    </location>
</feature>
<sequence>MASCTRRRALALGGALAGAAALLPGCSSDPGAGRRAGTRPARPPRPGRLYADTATGLAVADLATGTVRATYPGAVPEARWGRLYQLADGRLRTWEAGSGRLAGDVAAAGEQIKAVSAGLVVTGPPPGPRDGTTLTLTGEGRPRTLRLDGNIEPEAFSPDGTTMYVLDLLPPNAPDRYRVRAYDLARRRMGPLQTRDKRAVPAGQEEEMRGRGRQAVLDPGQDVLYTLYTHQDSHLHTRDLAAGEDLSPGAHAFVHVLHLGRRWAYCLDLPAPFGLGPAAAHTLALGLAGLYVFDASSGRVVMASTQDLTISRSALLGRAGSPGQAGAGQARADGQAGQGEEAGQAGEAFAVSGGGQLYLAEGRRLLVCDDRTLALRAIWDLPGPARGLAFLGGELLAGAGEQVLRLDPATGARLGALILPGLRTLRHAEGATG</sequence>
<gene>
    <name evidence="3" type="ORF">HD597_004287</name>
</gene>
<feature type="compositionally biased region" description="Low complexity" evidence="1">
    <location>
        <begin position="30"/>
        <end position="40"/>
    </location>
</feature>
<proteinExistence type="predicted"/>
<organism evidence="3 4">
    <name type="scientific">Nonomuraea thailandensis</name>
    <dbReference type="NCBI Taxonomy" id="1188745"/>
    <lineage>
        <taxon>Bacteria</taxon>
        <taxon>Bacillati</taxon>
        <taxon>Actinomycetota</taxon>
        <taxon>Actinomycetes</taxon>
        <taxon>Streptosporangiales</taxon>
        <taxon>Streptosporangiaceae</taxon>
        <taxon>Nonomuraea</taxon>
    </lineage>
</organism>
<accession>A0A9X2GGJ6</accession>
<comment type="caution">
    <text evidence="3">The sequence shown here is derived from an EMBL/GenBank/DDBJ whole genome shotgun (WGS) entry which is preliminary data.</text>
</comment>
<dbReference type="RefSeq" id="WP_253744407.1">
    <property type="nucleotide sequence ID" value="NZ_BAABKA010000015.1"/>
</dbReference>
<feature type="region of interest" description="Disordered" evidence="1">
    <location>
        <begin position="27"/>
        <end position="48"/>
    </location>
</feature>
<evidence type="ECO:0000313" key="3">
    <source>
        <dbReference type="EMBL" id="MCP2357267.1"/>
    </source>
</evidence>
<name>A0A9X2GGJ6_9ACTN</name>
<dbReference type="Proteomes" id="UP001139648">
    <property type="component" value="Unassembled WGS sequence"/>
</dbReference>
<dbReference type="AlphaFoldDB" id="A0A9X2GGJ6"/>
<feature type="region of interest" description="Disordered" evidence="1">
    <location>
        <begin position="192"/>
        <end position="212"/>
    </location>
</feature>
<dbReference type="EMBL" id="JAMZEB010000002">
    <property type="protein sequence ID" value="MCP2357267.1"/>
    <property type="molecule type" value="Genomic_DNA"/>
</dbReference>
<evidence type="ECO:0000313" key="4">
    <source>
        <dbReference type="Proteomes" id="UP001139648"/>
    </source>
</evidence>
<feature type="chain" id="PRO_5040989351" evidence="2">
    <location>
        <begin position="20"/>
        <end position="433"/>
    </location>
</feature>